<proteinExistence type="predicted"/>
<reference evidence="1 2" key="1">
    <citation type="submission" date="2021-11" db="EMBL/GenBank/DDBJ databases">
        <title>Whole genome sequences of diphtheriae toxin producing Corynebacterium ulcerans isolates from cats in Osaka, Japan.</title>
        <authorList>
            <person name="Umeda K."/>
            <person name="Hirai Y."/>
        </authorList>
    </citation>
    <scope>NUCLEOTIDE SEQUENCE [LARGE SCALE GENOMIC DNA]</scope>
    <source>
        <strain evidence="1 2">12109B-1</strain>
    </source>
</reference>
<gene>
    <name evidence="1" type="ORF">CULCOIPH005_02880</name>
</gene>
<sequence length="80" mass="9045">MSWRERAQFAAKQDAQSRLNTEGDAVSMLVPMKHTSGKLWQRRLMDNEQQPLDEQPWIDGGKSMEIGAQATSATDIKPMI</sequence>
<organism evidence="1 2">
    <name type="scientific">Corynebacterium ulcerans</name>
    <dbReference type="NCBI Taxonomy" id="65058"/>
    <lineage>
        <taxon>Bacteria</taxon>
        <taxon>Bacillati</taxon>
        <taxon>Actinomycetota</taxon>
        <taxon>Actinomycetes</taxon>
        <taxon>Mycobacteriales</taxon>
        <taxon>Corynebacteriaceae</taxon>
        <taxon>Corynebacterium</taxon>
    </lineage>
</organism>
<dbReference type="EMBL" id="BQFK01000001">
    <property type="protein sequence ID" value="GJJ42099.1"/>
    <property type="molecule type" value="Genomic_DNA"/>
</dbReference>
<comment type="caution">
    <text evidence="1">The sequence shown here is derived from an EMBL/GenBank/DDBJ whole genome shotgun (WGS) entry which is preliminary data.</text>
</comment>
<evidence type="ECO:0000313" key="2">
    <source>
        <dbReference type="Proteomes" id="UP001205910"/>
    </source>
</evidence>
<accession>A0ABD0BEA3</accession>
<dbReference type="AlphaFoldDB" id="A0ABD0BEA3"/>
<name>A0ABD0BEA3_CORUL</name>
<evidence type="ECO:0000313" key="1">
    <source>
        <dbReference type="EMBL" id="GJJ42099.1"/>
    </source>
</evidence>
<dbReference type="Proteomes" id="UP001205910">
    <property type="component" value="Unassembled WGS sequence"/>
</dbReference>
<protein>
    <submittedName>
        <fullName evidence="1">Uncharacterized protein</fullName>
    </submittedName>
</protein>